<gene>
    <name evidence="2" type="primary">nsrR</name>
    <name evidence="2" type="ORF">MTUNDRAET4_2746</name>
</gene>
<dbReference type="Proteomes" id="UP000294360">
    <property type="component" value="Chromosome"/>
</dbReference>
<evidence type="ECO:0000256" key="1">
    <source>
        <dbReference type="ARBA" id="ARBA00023125"/>
    </source>
</evidence>
<dbReference type="InterPro" id="IPR000944">
    <property type="entry name" value="Tscrpt_reg_Rrf2"/>
</dbReference>
<dbReference type="PANTHER" id="PTHR33221:SF4">
    <property type="entry name" value="HTH-TYPE TRANSCRIPTIONAL REPRESSOR NSRR"/>
    <property type="match status" value="1"/>
</dbReference>
<dbReference type="PANTHER" id="PTHR33221">
    <property type="entry name" value="WINGED HELIX-TURN-HELIX TRANSCRIPTIONAL REGULATOR, RRF2 FAMILY"/>
    <property type="match status" value="1"/>
</dbReference>
<dbReference type="SUPFAM" id="SSF46785">
    <property type="entry name" value="Winged helix' DNA-binding domain"/>
    <property type="match status" value="1"/>
</dbReference>
<dbReference type="Gene3D" id="1.10.10.10">
    <property type="entry name" value="Winged helix-like DNA-binding domain superfamily/Winged helix DNA-binding domain"/>
    <property type="match status" value="1"/>
</dbReference>
<dbReference type="RefSeq" id="WP_134490063.1">
    <property type="nucleotide sequence ID" value="NZ_CP139089.1"/>
</dbReference>
<dbReference type="KEGG" id="mtun:MTUNDRAET4_2746"/>
<dbReference type="NCBIfam" id="TIGR00738">
    <property type="entry name" value="rrf2_super"/>
    <property type="match status" value="1"/>
</dbReference>
<dbReference type="GO" id="GO:0003700">
    <property type="term" value="F:DNA-binding transcription factor activity"/>
    <property type="evidence" value="ECO:0007669"/>
    <property type="project" value="TreeGrafter"/>
</dbReference>
<proteinExistence type="predicted"/>
<accession>A0A4U8Z2N0</accession>
<reference evidence="2 3" key="1">
    <citation type="submission" date="2019-03" db="EMBL/GenBank/DDBJ databases">
        <authorList>
            <person name="Kox A.R. M."/>
        </authorList>
    </citation>
    <scope>NUCLEOTIDE SEQUENCE [LARGE SCALE GENOMIC DNA]</scope>
    <source>
        <strain evidence="2">MTUNDRAET4 annotated genome</strain>
    </source>
</reference>
<evidence type="ECO:0000313" key="2">
    <source>
        <dbReference type="EMBL" id="VFU09633.1"/>
    </source>
</evidence>
<dbReference type="InterPro" id="IPR036390">
    <property type="entry name" value="WH_DNA-bd_sf"/>
</dbReference>
<sequence length="147" mass="16206">MRLTRYSDYSLRVLIYLALKPDRLSSIREIAESYDISETHLMKVVQGLGHLGYVTTLRGRGGGLKLARAPDDIRVGDVVRQTEEDMALVDCFIEGSACAITAPCRLRHVLRQALEAFLAVLDQYTLADLLRSKSKALKASLGLTLAG</sequence>
<dbReference type="InterPro" id="IPR036388">
    <property type="entry name" value="WH-like_DNA-bd_sf"/>
</dbReference>
<dbReference type="PROSITE" id="PS51197">
    <property type="entry name" value="HTH_RRF2_2"/>
    <property type="match status" value="1"/>
</dbReference>
<dbReference type="GO" id="GO:0005829">
    <property type="term" value="C:cytosol"/>
    <property type="evidence" value="ECO:0007669"/>
    <property type="project" value="TreeGrafter"/>
</dbReference>
<dbReference type="GO" id="GO:0003677">
    <property type="term" value="F:DNA binding"/>
    <property type="evidence" value="ECO:0007669"/>
    <property type="project" value="UniProtKB-KW"/>
</dbReference>
<organism evidence="2 3">
    <name type="scientific">Methylocella tundrae</name>
    <dbReference type="NCBI Taxonomy" id="227605"/>
    <lineage>
        <taxon>Bacteria</taxon>
        <taxon>Pseudomonadati</taxon>
        <taxon>Pseudomonadota</taxon>
        <taxon>Alphaproteobacteria</taxon>
        <taxon>Hyphomicrobiales</taxon>
        <taxon>Beijerinckiaceae</taxon>
        <taxon>Methylocella</taxon>
    </lineage>
</organism>
<dbReference type="EMBL" id="LR536450">
    <property type="protein sequence ID" value="VFU09633.1"/>
    <property type="molecule type" value="Genomic_DNA"/>
</dbReference>
<dbReference type="Pfam" id="PF02082">
    <property type="entry name" value="Rrf2"/>
    <property type="match status" value="1"/>
</dbReference>
<protein>
    <submittedName>
        <fullName evidence="2">HTH-type transcriptional regulator NsrR</fullName>
    </submittedName>
</protein>
<keyword evidence="1" id="KW-0238">DNA-binding</keyword>
<name>A0A4U8Z2N0_METTU</name>
<dbReference type="OrthoDB" id="9795923at2"/>
<dbReference type="AlphaFoldDB" id="A0A4U8Z2N0"/>
<evidence type="ECO:0000313" key="3">
    <source>
        <dbReference type="Proteomes" id="UP000294360"/>
    </source>
</evidence>